<dbReference type="AlphaFoldDB" id="A0A7M7K2X9"/>
<dbReference type="PANTHER" id="PTHR17550">
    <property type="entry name" value="E3 UBIQUITIN-PROTEIN LIGASE TTC3"/>
    <property type="match status" value="1"/>
</dbReference>
<feature type="coiled-coil region" evidence="1">
    <location>
        <begin position="710"/>
        <end position="816"/>
    </location>
</feature>
<feature type="domain" description="E3 ubiquitin-protein ligase TTC3/DZIP3" evidence="2">
    <location>
        <begin position="461"/>
        <end position="567"/>
    </location>
</feature>
<accession>A0A7M7K2X9</accession>
<dbReference type="RefSeq" id="XP_022656695.1">
    <property type="nucleotide sequence ID" value="XM_022800960.1"/>
</dbReference>
<dbReference type="Proteomes" id="UP000594260">
    <property type="component" value="Unplaced"/>
</dbReference>
<name>A0A7M7K2X9_VARDE</name>
<reference evidence="3" key="1">
    <citation type="submission" date="2021-01" db="UniProtKB">
        <authorList>
            <consortium name="EnsemblMetazoa"/>
        </authorList>
    </citation>
    <scope>IDENTIFICATION</scope>
</reference>
<keyword evidence="1" id="KW-0175">Coiled coil</keyword>
<dbReference type="EnsemblMetazoa" id="XM_022800960">
    <property type="protein sequence ID" value="XP_022656695"/>
    <property type="gene ID" value="LOC111248491"/>
</dbReference>
<keyword evidence="4" id="KW-1185">Reference proteome</keyword>
<protein>
    <recommendedName>
        <fullName evidence="2">E3 ubiquitin-protein ligase TTC3/DZIP3 domain-containing protein</fullName>
    </recommendedName>
</protein>
<dbReference type="InterPro" id="IPR043866">
    <property type="entry name" value="TTC3/DZIP3_dom"/>
</dbReference>
<evidence type="ECO:0000256" key="1">
    <source>
        <dbReference type="SAM" id="Coils"/>
    </source>
</evidence>
<dbReference type="EnsemblMetazoa" id="XM_022800962">
    <property type="protein sequence ID" value="XP_022656697"/>
    <property type="gene ID" value="LOC111248491"/>
</dbReference>
<dbReference type="UniPathway" id="UPA00143"/>
<proteinExistence type="predicted"/>
<dbReference type="InParanoid" id="A0A7M7K2X9"/>
<dbReference type="PANTHER" id="PTHR17550:SF4">
    <property type="entry name" value="E3 UBIQUITIN-PROTEIN LIGASE TTC3"/>
    <property type="match status" value="1"/>
</dbReference>
<evidence type="ECO:0000313" key="3">
    <source>
        <dbReference type="EnsemblMetazoa" id="XP_022656696"/>
    </source>
</evidence>
<dbReference type="GO" id="GO:0016567">
    <property type="term" value="P:protein ubiquitination"/>
    <property type="evidence" value="ECO:0007669"/>
    <property type="project" value="UniProtKB-UniPathway"/>
</dbReference>
<evidence type="ECO:0000259" key="2">
    <source>
        <dbReference type="Pfam" id="PF19179"/>
    </source>
</evidence>
<dbReference type="Pfam" id="PF19179">
    <property type="entry name" value="TTC3_DZIP3_dom"/>
    <property type="match status" value="1"/>
</dbReference>
<dbReference type="OrthoDB" id="8062037at2759"/>
<dbReference type="EnsemblMetazoa" id="XM_022800961">
    <property type="protein sequence ID" value="XP_022656696"/>
    <property type="gene ID" value="LOC111248491"/>
</dbReference>
<evidence type="ECO:0000313" key="4">
    <source>
        <dbReference type="Proteomes" id="UP000594260"/>
    </source>
</evidence>
<dbReference type="RefSeq" id="XP_022656696.1">
    <property type="nucleotide sequence ID" value="XM_022800961.1"/>
</dbReference>
<organism evidence="3 4">
    <name type="scientific">Varroa destructor</name>
    <name type="common">Honeybee mite</name>
    <dbReference type="NCBI Taxonomy" id="109461"/>
    <lineage>
        <taxon>Eukaryota</taxon>
        <taxon>Metazoa</taxon>
        <taxon>Ecdysozoa</taxon>
        <taxon>Arthropoda</taxon>
        <taxon>Chelicerata</taxon>
        <taxon>Arachnida</taxon>
        <taxon>Acari</taxon>
        <taxon>Parasitiformes</taxon>
        <taxon>Mesostigmata</taxon>
        <taxon>Gamasina</taxon>
        <taxon>Dermanyssoidea</taxon>
        <taxon>Varroidae</taxon>
        <taxon>Varroa</taxon>
    </lineage>
</organism>
<dbReference type="KEGG" id="vde:111248491"/>
<dbReference type="RefSeq" id="XP_022656697.1">
    <property type="nucleotide sequence ID" value="XM_022800962.1"/>
</dbReference>
<sequence length="969" mass="110263">MWSFRNKTDLETISKRFVGLAASQGIFKGIELDVDFLSELFVKTLCNCTRSTYGDVQKTGKLCSLDRFLQIRTLAHADLFAIPMRSHLQLAIENFHEFPSLRNYDIGREGRDDPSEIKDRAHVRDAAVVLTHVLAECLVTTEPDQGTIISDLIGELLQSARQAKLWLTFSKFLRLAEDYVLEEITYGTLFYLVALQSTDDQWHLYNKWYAELPEELGYTVGLLETQGLTKGLLHPSQIGVITSMQKLAPLSLPIVVLLSNYATESETFCYIWQLEIHGRYNNDDNSDNKDIDNGQLELHGFKHTRHHDPSRQYGQNNIMSTKIRSRVEVLEGNTCELQEPGKDDLCKRVGAYLMQNSFDQAVTVLGQLIDLMKTDDNDAALKEQLLLVCGYAALRSSDRDLMRRARQLLKSVKIHQGMVQLWTAELEIAACQYDLAKRSLGEASFEIVVMPGTDVVLHPVNQEAFEKACSSLLAQLENSPQADHVCCNRNTCAKPEIFERSLDFSGFVRVFCQEGCVLVLHPRCWKAMVGNLAGRRTKHGTGAQCCTPDCQGRINLLIMFNSRMEITKEYRWTSSSRRSLQDEDEIALKGQESNRRTVTRLLDKTIATTHSYELFEALRCTVASARHLTSVSELIDICADLYGADKDLASSFVRDILKDLNPATNPEWNRAQWLGAAKNFLENLDSTIWPNVNASLSSVVICETLSMDEALSINEEYAYLEKEFEDLLNEEVLLQNQIVQEHLQNDQETELIALEEEVQDLKQQYMRICSAESCIGSLTRSIMLKDGVLSGIKERLQEAEKKMNELLIKSRQESSKYQVMFHDKTQLASTVRANAIEARSRLSRALVELVQNRYHVGMDAIECIEQAVAANLREVERIRDPRVSRVNQKAKSEHFQLLKEMRERSKSIEKETRMLMKRLREGHLDPLEIASDSLYEPVSNIIARYMVLPTLYRRGQNPSLCDVAKCLPK</sequence>
<dbReference type="GeneID" id="111248491"/>